<proteinExistence type="evidence at transcript level"/>
<dbReference type="AlphaFoldDB" id="C7TXS9"/>
<keyword evidence="1" id="KW-0732">Signal</keyword>
<feature type="signal peptide" evidence="1">
    <location>
        <begin position="1"/>
        <end position="22"/>
    </location>
</feature>
<organism evidence="2">
    <name type="scientific">Schistosoma japonicum</name>
    <name type="common">Blood fluke</name>
    <dbReference type="NCBI Taxonomy" id="6182"/>
    <lineage>
        <taxon>Eukaryota</taxon>
        <taxon>Metazoa</taxon>
        <taxon>Spiralia</taxon>
        <taxon>Lophotrochozoa</taxon>
        <taxon>Platyhelminthes</taxon>
        <taxon>Trematoda</taxon>
        <taxon>Digenea</taxon>
        <taxon>Strigeidida</taxon>
        <taxon>Schistosomatoidea</taxon>
        <taxon>Schistosomatidae</taxon>
        <taxon>Schistosoma</taxon>
    </lineage>
</organism>
<protein>
    <submittedName>
        <fullName evidence="2">Hypotheticial protein</fullName>
    </submittedName>
</protein>
<evidence type="ECO:0000313" key="2">
    <source>
        <dbReference type="EMBL" id="CAX82405.1"/>
    </source>
</evidence>
<reference evidence="2" key="2">
    <citation type="submission" date="2009-03" db="EMBL/GenBank/DDBJ databases">
        <authorList>
            <person name="Gang L."/>
        </authorList>
    </citation>
    <scope>NUCLEOTIDE SEQUENCE</scope>
    <source>
        <strain evidence="2">Anhui</strain>
    </source>
</reference>
<sequence>MLRVLIFVAIFTSLDVLTRCNALLVKTLLKDLAKNAPTGMPPNCDPLCQYYYSHRNSGQRGKMYYQHGRK</sequence>
<name>C7TXS9_SCHJA</name>
<reference evidence="2" key="1">
    <citation type="journal article" date="2009" name="Nature">
        <title>The Schistosoma japonicum genome reveals features of host-parasite interplay.</title>
        <authorList>
            <person name="Liu F."/>
            <person name="Zhou Y."/>
            <person name="Wang Z.Q."/>
            <person name="Lu G."/>
            <person name="Zheng H."/>
            <person name="Brindley P.J."/>
            <person name="McManus D.P."/>
            <person name="Blair D."/>
            <person name="Zhang Q.H."/>
            <person name="Zhong Y."/>
            <person name="Wang S."/>
            <person name="Han Z.G."/>
            <person name="Chen Z."/>
        </authorList>
    </citation>
    <scope>NUCLEOTIDE SEQUENCE</scope>
    <source>
        <strain evidence="2">Anhui</strain>
    </source>
</reference>
<dbReference type="EMBL" id="FN326681">
    <property type="protein sequence ID" value="CAX82405.1"/>
    <property type="molecule type" value="mRNA"/>
</dbReference>
<accession>C7TXS9</accession>
<feature type="chain" id="PRO_5002985115" evidence="1">
    <location>
        <begin position="23"/>
        <end position="70"/>
    </location>
</feature>
<evidence type="ECO:0000256" key="1">
    <source>
        <dbReference type="SAM" id="SignalP"/>
    </source>
</evidence>